<evidence type="ECO:0000256" key="1">
    <source>
        <dbReference type="SAM" id="Phobius"/>
    </source>
</evidence>
<dbReference type="RefSeq" id="WP_184992157.1">
    <property type="nucleotide sequence ID" value="NZ_BOMK01000001.1"/>
</dbReference>
<comment type="caution">
    <text evidence="2">The sequence shown here is derived from an EMBL/GenBank/DDBJ whole genome shotgun (WGS) entry which is preliminary data.</text>
</comment>
<dbReference type="AlphaFoldDB" id="A0A7W7MP05"/>
<name>A0A7W7MP05_9ACTN</name>
<organism evidence="2 3">
    <name type="scientific">Actinoplanes digitatis</name>
    <dbReference type="NCBI Taxonomy" id="1868"/>
    <lineage>
        <taxon>Bacteria</taxon>
        <taxon>Bacillati</taxon>
        <taxon>Actinomycetota</taxon>
        <taxon>Actinomycetes</taxon>
        <taxon>Micromonosporales</taxon>
        <taxon>Micromonosporaceae</taxon>
        <taxon>Actinoplanes</taxon>
    </lineage>
</organism>
<feature type="transmembrane region" description="Helical" evidence="1">
    <location>
        <begin position="144"/>
        <end position="164"/>
    </location>
</feature>
<feature type="transmembrane region" description="Helical" evidence="1">
    <location>
        <begin position="6"/>
        <end position="23"/>
    </location>
</feature>
<accession>A0A7W7MP05</accession>
<sequence>MLSALLGLIAVAEIGLLFLVIALRRRRPDWALSMLILVIMALIWDNAVIAVGGTLGEGEPLRTLSVPRYVTHALLVPLLIMVGVGLGRRHGIRTLAGRTAPAAFGALTVALVAAGLWLDVLTLELEPTRYADTVRYTNAASHGAPIPAVVTVLVLIGIGTALLVRARRPWLLAGSVAMFAAAAAAAVAFWIGNVGELLLILSVWWTAAHTAPAREPAGAAPPT</sequence>
<keyword evidence="1" id="KW-0812">Transmembrane</keyword>
<feature type="transmembrane region" description="Helical" evidence="1">
    <location>
        <begin position="30"/>
        <end position="49"/>
    </location>
</feature>
<feature type="transmembrane region" description="Helical" evidence="1">
    <location>
        <begin position="99"/>
        <end position="118"/>
    </location>
</feature>
<keyword evidence="1" id="KW-1133">Transmembrane helix</keyword>
<dbReference type="Proteomes" id="UP000578112">
    <property type="component" value="Unassembled WGS sequence"/>
</dbReference>
<evidence type="ECO:0000313" key="3">
    <source>
        <dbReference type="Proteomes" id="UP000578112"/>
    </source>
</evidence>
<evidence type="ECO:0000313" key="2">
    <source>
        <dbReference type="EMBL" id="MBB4761633.1"/>
    </source>
</evidence>
<protein>
    <submittedName>
        <fullName evidence="2">Uncharacterized protein</fullName>
    </submittedName>
</protein>
<dbReference type="EMBL" id="JACHNH010000001">
    <property type="protein sequence ID" value="MBB4761633.1"/>
    <property type="molecule type" value="Genomic_DNA"/>
</dbReference>
<feature type="transmembrane region" description="Helical" evidence="1">
    <location>
        <begin position="171"/>
        <end position="191"/>
    </location>
</feature>
<keyword evidence="1" id="KW-0472">Membrane</keyword>
<proteinExistence type="predicted"/>
<keyword evidence="3" id="KW-1185">Reference proteome</keyword>
<reference evidence="2 3" key="1">
    <citation type="submission" date="2020-08" db="EMBL/GenBank/DDBJ databases">
        <title>Sequencing the genomes of 1000 actinobacteria strains.</title>
        <authorList>
            <person name="Klenk H.-P."/>
        </authorList>
    </citation>
    <scope>NUCLEOTIDE SEQUENCE [LARGE SCALE GENOMIC DNA]</scope>
    <source>
        <strain evidence="2 3">DSM 43149</strain>
    </source>
</reference>
<feature type="transmembrane region" description="Helical" evidence="1">
    <location>
        <begin position="69"/>
        <end position="87"/>
    </location>
</feature>
<gene>
    <name evidence="2" type="ORF">BJ971_002189</name>
</gene>